<evidence type="ECO:0000313" key="3">
    <source>
        <dbReference type="Proteomes" id="UP000702209"/>
    </source>
</evidence>
<evidence type="ECO:0000313" key="2">
    <source>
        <dbReference type="EMBL" id="MBF6301853.1"/>
    </source>
</evidence>
<proteinExistence type="predicted"/>
<evidence type="ECO:0000259" key="1">
    <source>
        <dbReference type="Pfam" id="PF19054"/>
    </source>
</evidence>
<sequence>MTNLLGIVRADAEWITPTTDFVMFDERMVLVEAVTAELIITQPREIALYGRAFDILAKQAVTGRQARDLISAALDRRAESA</sequence>
<dbReference type="EMBL" id="JADLQX010000032">
    <property type="protein sequence ID" value="MBF6301853.1"/>
    <property type="molecule type" value="Genomic_DNA"/>
</dbReference>
<comment type="caution">
    <text evidence="2">The sequence shown here is derived from an EMBL/GenBank/DDBJ whole genome shotgun (WGS) entry which is preliminary data.</text>
</comment>
<keyword evidence="3" id="KW-1185">Reference proteome</keyword>
<dbReference type="Proteomes" id="UP000702209">
    <property type="component" value="Unassembled WGS sequence"/>
</dbReference>
<name>A0ABS0CZ19_9NOCA</name>
<protein>
    <recommendedName>
        <fullName evidence="1">DUF5753 domain-containing protein</fullName>
    </recommendedName>
</protein>
<organism evidence="2 3">
    <name type="scientific">Nocardia amamiensis</name>
    <dbReference type="NCBI Taxonomy" id="404578"/>
    <lineage>
        <taxon>Bacteria</taxon>
        <taxon>Bacillati</taxon>
        <taxon>Actinomycetota</taxon>
        <taxon>Actinomycetes</taxon>
        <taxon>Mycobacteriales</taxon>
        <taxon>Nocardiaceae</taxon>
        <taxon>Nocardia</taxon>
    </lineage>
</organism>
<dbReference type="RefSeq" id="WP_195133056.1">
    <property type="nucleotide sequence ID" value="NZ_JADLQX010000032.1"/>
</dbReference>
<dbReference type="Pfam" id="PF19054">
    <property type="entry name" value="DUF5753"/>
    <property type="match status" value="1"/>
</dbReference>
<dbReference type="InterPro" id="IPR043917">
    <property type="entry name" value="DUF5753"/>
</dbReference>
<accession>A0ABS0CZ19</accession>
<feature type="domain" description="DUF5753" evidence="1">
    <location>
        <begin position="14"/>
        <end position="71"/>
    </location>
</feature>
<gene>
    <name evidence="2" type="ORF">IU459_30550</name>
</gene>
<reference evidence="2 3" key="1">
    <citation type="submission" date="2020-10" db="EMBL/GenBank/DDBJ databases">
        <title>Identification of Nocardia species via Next-generation sequencing and recognition of intraspecies genetic diversity.</title>
        <authorList>
            <person name="Li P."/>
            <person name="Li P."/>
            <person name="Lu B."/>
        </authorList>
    </citation>
    <scope>NUCLEOTIDE SEQUENCE [LARGE SCALE GENOMIC DNA]</scope>
    <source>
        <strain evidence="2 3">BJ06-0157</strain>
    </source>
</reference>